<reference evidence="2" key="1">
    <citation type="submission" date="2022-12" db="EMBL/GenBank/DDBJ databases">
        <title>Whole genome sequence of Mycolicibacterium iranicum strain SBH312.</title>
        <authorList>
            <person name="Jani J."/>
            <person name="Arifin Mustapha Z."/>
            <person name="Ahmed K."/>
            <person name="Kai Ling C."/>
        </authorList>
    </citation>
    <scope>NUCLEOTIDE SEQUENCE</scope>
    <source>
        <strain evidence="2">SBH312</strain>
    </source>
</reference>
<dbReference type="InterPro" id="IPR032557">
    <property type="entry name" value="DUF4935"/>
</dbReference>
<proteinExistence type="predicted"/>
<feature type="domain" description="DUF4935" evidence="1">
    <location>
        <begin position="5"/>
        <end position="187"/>
    </location>
</feature>
<dbReference type="RefSeq" id="WP_268787047.1">
    <property type="nucleotide sequence ID" value="NZ_JAPQYE010000010.1"/>
</dbReference>
<dbReference type="Proteomes" id="UP001084650">
    <property type="component" value="Unassembled WGS sequence"/>
</dbReference>
<gene>
    <name evidence="2" type="ORF">OY187_20740</name>
</gene>
<organism evidence="2 3">
    <name type="scientific">Mycolicibacterium iranicum</name>
    <name type="common">Mycobacterium iranicum</name>
    <dbReference type="NCBI Taxonomy" id="912594"/>
    <lineage>
        <taxon>Bacteria</taxon>
        <taxon>Bacillati</taxon>
        <taxon>Actinomycetota</taxon>
        <taxon>Actinomycetes</taxon>
        <taxon>Mycobacteriales</taxon>
        <taxon>Mycobacteriaceae</taxon>
        <taxon>Mycolicibacterium</taxon>
    </lineage>
</organism>
<protein>
    <submittedName>
        <fullName evidence="2">PIN domain-containing protein</fullName>
    </submittedName>
</protein>
<evidence type="ECO:0000259" key="1">
    <source>
        <dbReference type="Pfam" id="PF16289"/>
    </source>
</evidence>
<sequence>MLHLLIDTSIWLDIVKRRDGFQLLAGINAVTIDFQDEGIPRLNLLVPQLVIDEFERNRPKVEASMTSEVAQRFKLIRRDVATYGSESDDGAMEMLDRLAHQVPLIGAMAARSFDHLAEMLTFAGTRVKPTARDRDGVVQRGLSKLAPFHRNKNNVADALLIEMYASQLAKAGPDDRFGFVTSNSEDFSAVGGDNREPHSDLAPLFAGENSSYLLGVEPLISLLLSEFEGLKYIITPHDDFEGDEPRGLDEILAAEREMFDRIWYDRSLHHEQEALNDGNKAEAKRIRQIARSARARVEEAYGVENLGPYDKFEWGMLNGKLSALRWVLGSEWDFLDT</sequence>
<name>A0ABT4HKY4_MYCIR</name>
<dbReference type="EMBL" id="JAPQYE010000010">
    <property type="protein sequence ID" value="MCZ0730481.1"/>
    <property type="molecule type" value="Genomic_DNA"/>
</dbReference>
<accession>A0ABT4HKY4</accession>
<evidence type="ECO:0000313" key="2">
    <source>
        <dbReference type="EMBL" id="MCZ0730481.1"/>
    </source>
</evidence>
<comment type="caution">
    <text evidence="2">The sequence shown here is derived from an EMBL/GenBank/DDBJ whole genome shotgun (WGS) entry which is preliminary data.</text>
</comment>
<keyword evidence="3" id="KW-1185">Reference proteome</keyword>
<evidence type="ECO:0000313" key="3">
    <source>
        <dbReference type="Proteomes" id="UP001084650"/>
    </source>
</evidence>
<dbReference type="Pfam" id="PF16289">
    <property type="entry name" value="PIN_12"/>
    <property type="match status" value="1"/>
</dbReference>